<dbReference type="EMBL" id="JABTTY010000001">
    <property type="protein sequence ID" value="MBE7525311.1"/>
    <property type="molecule type" value="Genomic_DNA"/>
</dbReference>
<dbReference type="Proteomes" id="UP000710385">
    <property type="component" value="Unassembled WGS sequence"/>
</dbReference>
<sequence length="753" mass="81529">MQKQKRSPVRAACHGWCRHDCRGMVVRRNWPAEVPRGNAISSSRFTEGKRFRKTHARRSACNVQSRPAKHCTARLSAPDTAPPLMAHRHRHPPLRACPTKACRERRMWGGTCMEALPREALLFIPRTCRWDAGTGVTVTFHPSHFSQKEIDMVSRKALCLMLFCAAVVLAIACGSSDNREPQDPGVPINSIAEQGSAACTAAWFRYPTTPADFAKLYKNRGFYTDGNHLGRDIAYPEGTGIHPIACGAIRVYRPATGYGRLVTVIEHTLPAPVSVENGVGKTVSVKTFLSIYGHLRTSLGPKPDGSVTDLDFRPGDGIGTDETLGYVDADATNGDGAEHLHLGIRLQSYAEAVATDPYPFRGYDDPVSSKRTWFADPDTFLKSLMKANMTVRWHPTGTILTRQTDGTHWRVGKESLSFIPPAVFLADHLAGRDIPVSDEEFHCLGGRTQDVVSELAGHKLIRFSGKPAVYEYAGTAPGSSRWTFLNEPSFFSWGWAFGQEEVQPASAEAAFFGQTKNAGYRRLREGSLVKGKGESEVSVVSDGRRLPIYDWATFLALGYKPEQIYEVDPGVIDETAGPRGPVITPDDIQVCHTPTSCVTDCGGPPPPSSHADAGNNAPADAGAPPDQPKPADAGSVNESQLLLTFQGPIAGAYTLAGWWPGHDWQTIAACPDTNTGDKEFVCDLGFLSGASSFEFQVNLPDGRYWGDQSCGTGGCNTPVGTLVITKGGAIVPYSFIPNPSGAPYYNGLLAPVP</sequence>
<feature type="region of interest" description="Disordered" evidence="1">
    <location>
        <begin position="602"/>
        <end position="634"/>
    </location>
</feature>
<dbReference type="AlphaFoldDB" id="A0A928Y6R3"/>
<evidence type="ECO:0000313" key="3">
    <source>
        <dbReference type="Proteomes" id="UP000710385"/>
    </source>
</evidence>
<dbReference type="CDD" id="cd12797">
    <property type="entry name" value="M23_peptidase"/>
    <property type="match status" value="1"/>
</dbReference>
<dbReference type="Gene3D" id="2.70.70.10">
    <property type="entry name" value="Glucose Permease (Domain IIA)"/>
    <property type="match status" value="1"/>
</dbReference>
<proteinExistence type="predicted"/>
<comment type="caution">
    <text evidence="2">The sequence shown here is derived from an EMBL/GenBank/DDBJ whole genome shotgun (WGS) entry which is preliminary data.</text>
</comment>
<reference evidence="2" key="1">
    <citation type="submission" date="2020-05" db="EMBL/GenBank/DDBJ databases">
        <title>High-Quality Genomes of Partial-Nitritation/Anammox System by Hierarchical Clustering Based Hybrid Assembly.</title>
        <authorList>
            <person name="Liu L."/>
            <person name="Wang Y."/>
            <person name="Che Y."/>
            <person name="Chen Y."/>
            <person name="Xia Y."/>
            <person name="Luo R."/>
            <person name="Cheng S.H."/>
            <person name="Zheng C."/>
            <person name="Zhang T."/>
        </authorList>
    </citation>
    <scope>NUCLEOTIDE SEQUENCE</scope>
    <source>
        <strain evidence="2">H1_PAT1</strain>
    </source>
</reference>
<feature type="compositionally biased region" description="Low complexity" evidence="1">
    <location>
        <begin position="611"/>
        <end position="634"/>
    </location>
</feature>
<gene>
    <name evidence="2" type="ORF">HS096_02910</name>
</gene>
<evidence type="ECO:0000256" key="1">
    <source>
        <dbReference type="SAM" id="MobiDB-lite"/>
    </source>
</evidence>
<evidence type="ECO:0008006" key="4">
    <source>
        <dbReference type="Google" id="ProtNLM"/>
    </source>
</evidence>
<dbReference type="SUPFAM" id="SSF51261">
    <property type="entry name" value="Duplicated hybrid motif"/>
    <property type="match status" value="1"/>
</dbReference>
<name>A0A928Y6R3_UNCKA</name>
<dbReference type="InterPro" id="IPR011055">
    <property type="entry name" value="Dup_hybrid_motif"/>
</dbReference>
<evidence type="ECO:0000313" key="2">
    <source>
        <dbReference type="EMBL" id="MBE7525311.1"/>
    </source>
</evidence>
<protein>
    <recommendedName>
        <fullName evidence="4">M23 family metallopeptidase</fullName>
    </recommendedName>
</protein>
<accession>A0A928Y6R3</accession>
<organism evidence="2 3">
    <name type="scientific">candidate division WWE3 bacterium</name>
    <dbReference type="NCBI Taxonomy" id="2053526"/>
    <lineage>
        <taxon>Bacteria</taxon>
        <taxon>Katanobacteria</taxon>
    </lineage>
</organism>